<dbReference type="InterPro" id="IPR051055">
    <property type="entry name" value="PIF1_helicase"/>
</dbReference>
<dbReference type="Proteomes" id="UP001153636">
    <property type="component" value="Chromosome 2"/>
</dbReference>
<accession>A0A9P0CVI7</accession>
<organism evidence="1 2">
    <name type="scientific">Psylliodes chrysocephalus</name>
    <dbReference type="NCBI Taxonomy" id="3402493"/>
    <lineage>
        <taxon>Eukaryota</taxon>
        <taxon>Metazoa</taxon>
        <taxon>Ecdysozoa</taxon>
        <taxon>Arthropoda</taxon>
        <taxon>Hexapoda</taxon>
        <taxon>Insecta</taxon>
        <taxon>Pterygota</taxon>
        <taxon>Neoptera</taxon>
        <taxon>Endopterygota</taxon>
        <taxon>Coleoptera</taxon>
        <taxon>Polyphaga</taxon>
        <taxon>Cucujiformia</taxon>
        <taxon>Chrysomeloidea</taxon>
        <taxon>Chrysomelidae</taxon>
        <taxon>Galerucinae</taxon>
        <taxon>Alticini</taxon>
        <taxon>Psylliodes</taxon>
    </lineage>
</organism>
<reference evidence="1" key="1">
    <citation type="submission" date="2022-01" db="EMBL/GenBank/DDBJ databases">
        <authorList>
            <person name="King R."/>
        </authorList>
    </citation>
    <scope>NUCLEOTIDE SEQUENCE</scope>
</reference>
<dbReference type="EMBL" id="OV651814">
    <property type="protein sequence ID" value="CAH1106978.1"/>
    <property type="molecule type" value="Genomic_DNA"/>
</dbReference>
<dbReference type="PANTHER" id="PTHR47642:SF5">
    <property type="entry name" value="ATP-DEPENDENT DNA HELICASE"/>
    <property type="match status" value="1"/>
</dbReference>
<dbReference type="OrthoDB" id="6141723at2759"/>
<dbReference type="PANTHER" id="PTHR47642">
    <property type="entry name" value="ATP-DEPENDENT DNA HELICASE"/>
    <property type="match status" value="1"/>
</dbReference>
<protein>
    <submittedName>
        <fullName evidence="1">Uncharacterized protein</fullName>
    </submittedName>
</protein>
<sequence length="155" mass="18125">MSAQEASYHVLSLPLSKSSRQTFFINTSPINEQAMMLKTTKELGTLVKNSTDVFMENIFAKYSNRSTTIENTCLADFVSMHSKKKLNHYNEDNQSAEYQTRQKSAIIRYRRYKLAQDPTNCYREQVLLFLPWRNEITEIENANCENIYCTNEIEI</sequence>
<name>A0A9P0CVI7_9CUCU</name>
<keyword evidence="2" id="KW-1185">Reference proteome</keyword>
<gene>
    <name evidence="1" type="ORF">PSYICH_LOCUS6338</name>
</gene>
<proteinExistence type="predicted"/>
<dbReference type="AlphaFoldDB" id="A0A9P0CVI7"/>
<evidence type="ECO:0000313" key="1">
    <source>
        <dbReference type="EMBL" id="CAH1106978.1"/>
    </source>
</evidence>
<evidence type="ECO:0000313" key="2">
    <source>
        <dbReference type="Proteomes" id="UP001153636"/>
    </source>
</evidence>